<evidence type="ECO:0000313" key="3">
    <source>
        <dbReference type="Proteomes" id="UP001595916"/>
    </source>
</evidence>
<dbReference type="Pfam" id="PF00149">
    <property type="entry name" value="Metallophos"/>
    <property type="match status" value="1"/>
</dbReference>
<dbReference type="EMBL" id="JBHSHL010000020">
    <property type="protein sequence ID" value="MFC4804579.1"/>
    <property type="molecule type" value="Genomic_DNA"/>
</dbReference>
<dbReference type="InterPro" id="IPR014578">
    <property type="entry name" value="Pesterase_CT488"/>
</dbReference>
<keyword evidence="3" id="KW-1185">Reference proteome</keyword>
<dbReference type="InterPro" id="IPR004843">
    <property type="entry name" value="Calcineurin-like_PHP"/>
</dbReference>
<dbReference type="InterPro" id="IPR029052">
    <property type="entry name" value="Metallo-depent_PP-like"/>
</dbReference>
<evidence type="ECO:0000259" key="1">
    <source>
        <dbReference type="Pfam" id="PF00149"/>
    </source>
</evidence>
<dbReference type="RefSeq" id="WP_379788090.1">
    <property type="nucleotide sequence ID" value="NZ_JBHSHL010000020.1"/>
</dbReference>
<evidence type="ECO:0000313" key="2">
    <source>
        <dbReference type="EMBL" id="MFC4804579.1"/>
    </source>
</evidence>
<accession>A0ABV9QKX4</accession>
<comment type="caution">
    <text evidence="2">The sequence shown here is derived from an EMBL/GenBank/DDBJ whole genome shotgun (WGS) entry which is preliminary data.</text>
</comment>
<dbReference type="Gene3D" id="3.60.21.10">
    <property type="match status" value="1"/>
</dbReference>
<dbReference type="PANTHER" id="PTHR31302">
    <property type="entry name" value="TRANSMEMBRANE PROTEIN WITH METALLOPHOSPHOESTERASE DOMAIN-RELATED"/>
    <property type="match status" value="1"/>
</dbReference>
<dbReference type="PIRSF" id="PIRSF033094">
    <property type="entry name" value="Pesterase_CT488"/>
    <property type="match status" value="1"/>
</dbReference>
<proteinExistence type="predicted"/>
<gene>
    <name evidence="2" type="ORF">ACFO4R_05730</name>
</gene>
<protein>
    <submittedName>
        <fullName evidence="2">Metallophosphoesterase</fullName>
    </submittedName>
</protein>
<name>A0ABV9QKX4_9FIRM</name>
<feature type="domain" description="Calcineurin-like phosphoesterase" evidence="1">
    <location>
        <begin position="4"/>
        <end position="194"/>
    </location>
</feature>
<dbReference type="SUPFAM" id="SSF56300">
    <property type="entry name" value="Metallo-dependent phosphatases"/>
    <property type="match status" value="1"/>
</dbReference>
<organism evidence="2 3">
    <name type="scientific">Filifactor villosus</name>
    <dbReference type="NCBI Taxonomy" id="29374"/>
    <lineage>
        <taxon>Bacteria</taxon>
        <taxon>Bacillati</taxon>
        <taxon>Bacillota</taxon>
        <taxon>Clostridia</taxon>
        <taxon>Peptostreptococcales</taxon>
        <taxon>Filifactoraceae</taxon>
        <taxon>Filifactor</taxon>
    </lineage>
</organism>
<dbReference type="Proteomes" id="UP001595916">
    <property type="component" value="Unassembled WGS sequence"/>
</dbReference>
<reference evidence="3" key="1">
    <citation type="journal article" date="2019" name="Int. J. Syst. Evol. Microbiol.">
        <title>The Global Catalogue of Microorganisms (GCM) 10K type strain sequencing project: providing services to taxonomists for standard genome sequencing and annotation.</title>
        <authorList>
            <consortium name="The Broad Institute Genomics Platform"/>
            <consortium name="The Broad Institute Genome Sequencing Center for Infectious Disease"/>
            <person name="Wu L."/>
            <person name="Ma J."/>
        </authorList>
    </citation>
    <scope>NUCLEOTIDE SEQUENCE [LARGE SCALE GENOMIC DNA]</scope>
    <source>
        <strain evidence="3">CCUG 46385</strain>
    </source>
</reference>
<dbReference type="InterPro" id="IPR051158">
    <property type="entry name" value="Metallophosphoesterase_sf"/>
</dbReference>
<sequence length="228" mass="27038">MALFAIGDLHMSTAFPKPMDKFGWINHMDSIIQDWKDRVHIEDVVLLAGDISWAMRLEEAKEDLKILNELPGTKVIIRGNHDYWWTSVKKMKALFPKLHFIHNNHVELKDYIIFGTRGWLCPNEQQFSDDDRKIYEREVRRLRNSIDSCSFQGDKKRILMLHYPPMNEQKEESDFTRIAREEKMDIVCYGHLHGRASHETAFTGRREGIDYRLVSCDYLHFKLEKLLD</sequence>
<dbReference type="PANTHER" id="PTHR31302:SF22">
    <property type="entry name" value="PHOSPHOESTERASE"/>
    <property type="match status" value="1"/>
</dbReference>